<comment type="caution">
    <text evidence="10">The sequence shown here is derived from an EMBL/GenBank/DDBJ whole genome shotgun (WGS) entry which is preliminary data.</text>
</comment>
<dbReference type="PRINTS" id="PR00714">
    <property type="entry name" value="MAN6PISMRASE"/>
</dbReference>
<dbReference type="GO" id="GO:0004476">
    <property type="term" value="F:mannose-6-phosphate isomerase activity"/>
    <property type="evidence" value="ECO:0007669"/>
    <property type="project" value="UniProtKB-EC"/>
</dbReference>
<dbReference type="InterPro" id="IPR001250">
    <property type="entry name" value="Man6P_Isoase-1"/>
</dbReference>
<name>A0A4R7J7J9_9ACTN</name>
<dbReference type="Pfam" id="PF20511">
    <property type="entry name" value="PMI_typeI_cat"/>
    <property type="match status" value="1"/>
</dbReference>
<dbReference type="Proteomes" id="UP000295371">
    <property type="component" value="Unassembled WGS sequence"/>
</dbReference>
<dbReference type="EC" id="5.3.1.8" evidence="3"/>
<dbReference type="AlphaFoldDB" id="A0A4R7J7J9"/>
<feature type="domain" description="Phosphomannose isomerase type I catalytic" evidence="9">
    <location>
        <begin position="1"/>
        <end position="145"/>
    </location>
</feature>
<dbReference type="RefSeq" id="WP_133753078.1">
    <property type="nucleotide sequence ID" value="NZ_SOAW01000001.1"/>
</dbReference>
<comment type="similarity">
    <text evidence="2">Belongs to the mannose-6-phosphate isomerase type 1 family.</text>
</comment>
<dbReference type="GO" id="GO:0005829">
    <property type="term" value="C:cytosol"/>
    <property type="evidence" value="ECO:0007669"/>
    <property type="project" value="TreeGrafter"/>
</dbReference>
<dbReference type="InterPro" id="IPR014710">
    <property type="entry name" value="RmlC-like_jellyroll"/>
</dbReference>
<dbReference type="PIRSF" id="PIRSF001480">
    <property type="entry name" value="Mannose-6-phosphate_isomerase"/>
    <property type="match status" value="1"/>
</dbReference>
<dbReference type="GO" id="GO:0009298">
    <property type="term" value="P:GDP-mannose biosynthetic process"/>
    <property type="evidence" value="ECO:0007669"/>
    <property type="project" value="InterPro"/>
</dbReference>
<feature type="binding site" evidence="8">
    <location>
        <position position="92"/>
    </location>
    <ligand>
        <name>Zn(2+)</name>
        <dbReference type="ChEBI" id="CHEBI:29105"/>
    </ligand>
</feature>
<dbReference type="InterPro" id="IPR011051">
    <property type="entry name" value="RmlC_Cupin_sf"/>
</dbReference>
<feature type="active site" evidence="7">
    <location>
        <position position="268"/>
    </location>
</feature>
<dbReference type="PANTHER" id="PTHR10309:SF0">
    <property type="entry name" value="MANNOSE-6-PHOSPHATE ISOMERASE"/>
    <property type="match status" value="1"/>
</dbReference>
<evidence type="ECO:0000256" key="6">
    <source>
        <dbReference type="ARBA" id="ARBA00023235"/>
    </source>
</evidence>
<feature type="binding site" evidence="8">
    <location>
        <position position="129"/>
    </location>
    <ligand>
        <name>Zn(2+)</name>
        <dbReference type="ChEBI" id="CHEBI:29105"/>
    </ligand>
</feature>
<dbReference type="CDD" id="cd07011">
    <property type="entry name" value="cupin_PMI_type_I_N"/>
    <property type="match status" value="1"/>
</dbReference>
<accession>A0A4R7J7J9</accession>
<dbReference type="InterPro" id="IPR016305">
    <property type="entry name" value="Mannose-6-P_Isomerase"/>
</dbReference>
<organism evidence="10 11">
    <name type="scientific">Naumannella halotolerans</name>
    <dbReference type="NCBI Taxonomy" id="993414"/>
    <lineage>
        <taxon>Bacteria</taxon>
        <taxon>Bacillati</taxon>
        <taxon>Actinomycetota</taxon>
        <taxon>Actinomycetes</taxon>
        <taxon>Propionibacteriales</taxon>
        <taxon>Propionibacteriaceae</taxon>
        <taxon>Naumannella</taxon>
    </lineage>
</organism>
<evidence type="ECO:0000259" key="9">
    <source>
        <dbReference type="Pfam" id="PF20511"/>
    </source>
</evidence>
<evidence type="ECO:0000256" key="8">
    <source>
        <dbReference type="PIRSR" id="PIRSR001480-2"/>
    </source>
</evidence>
<keyword evidence="4 8" id="KW-0479">Metal-binding</keyword>
<dbReference type="GO" id="GO:0005975">
    <property type="term" value="P:carbohydrate metabolic process"/>
    <property type="evidence" value="ECO:0007669"/>
    <property type="project" value="InterPro"/>
</dbReference>
<reference evidence="10 11" key="1">
    <citation type="submission" date="2019-03" db="EMBL/GenBank/DDBJ databases">
        <title>Genomic Encyclopedia of Archaeal and Bacterial Type Strains, Phase II (KMG-II): from individual species to whole genera.</title>
        <authorList>
            <person name="Goeker M."/>
        </authorList>
    </citation>
    <scope>NUCLEOTIDE SEQUENCE [LARGE SCALE GENOMIC DNA]</scope>
    <source>
        <strain evidence="10 11">DSM 24323</strain>
    </source>
</reference>
<dbReference type="GO" id="GO:0008270">
    <property type="term" value="F:zinc ion binding"/>
    <property type="evidence" value="ECO:0007669"/>
    <property type="project" value="InterPro"/>
</dbReference>
<keyword evidence="11" id="KW-1185">Reference proteome</keyword>
<gene>
    <name evidence="10" type="ORF">CLV29_0007</name>
</gene>
<evidence type="ECO:0000313" key="10">
    <source>
        <dbReference type="EMBL" id="TDT32433.1"/>
    </source>
</evidence>
<dbReference type="Gene3D" id="1.10.441.10">
    <property type="entry name" value="Phosphomannose Isomerase, domain 2"/>
    <property type="match status" value="1"/>
</dbReference>
<sequence length="383" mass="40836">MYRLSGQVQHYAWGTTDAIAELLGTPATGEPQAEYWLGAHSSAPSKLSDGRGLDIAITEHPALLGESVRRRFGDRLPFLLKILSAAKALSLQAHPSRSQAEEGYRAEESAGLARDAVERNYRDDWPKPEAIIARTEFSGLCGFRSVAAAREALNLFNAPRELVAELSGAAPLEHAFLAALELTERQVRKVVDTAHTYAEAGGPAGRDARTVLQLARDFPDDPGIVAALMLNRVDLQPGEALFLGAGNMHAYLHGTGIEIMANSDNVLRGGLTPKHIDVAELSRVVDFSPEVPRVLHPVPEGPGISRYPTPAPEFAIWEVRDPVAASVPATDAPRILLSVAGDLRLTGTDQELTLETGQAVFLPAGEAVTVDGTGLGYLAGPGD</sequence>
<evidence type="ECO:0000256" key="5">
    <source>
        <dbReference type="ARBA" id="ARBA00022833"/>
    </source>
</evidence>
<comment type="catalytic activity">
    <reaction evidence="1">
        <text>D-mannose 6-phosphate = D-fructose 6-phosphate</text>
        <dbReference type="Rhea" id="RHEA:12356"/>
        <dbReference type="ChEBI" id="CHEBI:58735"/>
        <dbReference type="ChEBI" id="CHEBI:61527"/>
        <dbReference type="EC" id="5.3.1.8"/>
    </reaction>
</comment>
<dbReference type="PANTHER" id="PTHR10309">
    <property type="entry name" value="MANNOSE-6-PHOSPHATE ISOMERASE"/>
    <property type="match status" value="1"/>
</dbReference>
<proteinExistence type="inferred from homology"/>
<keyword evidence="5 8" id="KW-0862">Zinc</keyword>
<evidence type="ECO:0000256" key="4">
    <source>
        <dbReference type="ARBA" id="ARBA00022723"/>
    </source>
</evidence>
<dbReference type="OrthoDB" id="9792649at2"/>
<dbReference type="NCBIfam" id="TIGR00218">
    <property type="entry name" value="manA"/>
    <property type="match status" value="1"/>
</dbReference>
<keyword evidence="6 10" id="KW-0413">Isomerase</keyword>
<dbReference type="SUPFAM" id="SSF51182">
    <property type="entry name" value="RmlC-like cupins"/>
    <property type="match status" value="1"/>
</dbReference>
<dbReference type="EMBL" id="SOAW01000001">
    <property type="protein sequence ID" value="TDT32433.1"/>
    <property type="molecule type" value="Genomic_DNA"/>
</dbReference>
<dbReference type="Gene3D" id="2.60.120.10">
    <property type="entry name" value="Jelly Rolls"/>
    <property type="match status" value="2"/>
</dbReference>
<comment type="cofactor">
    <cofactor evidence="8">
        <name>Zn(2+)</name>
        <dbReference type="ChEBI" id="CHEBI:29105"/>
    </cofactor>
    <text evidence="8">Binds 1 zinc ion per subunit.</text>
</comment>
<feature type="binding site" evidence="8">
    <location>
        <position position="249"/>
    </location>
    <ligand>
        <name>Zn(2+)</name>
        <dbReference type="ChEBI" id="CHEBI:29105"/>
    </ligand>
</feature>
<protein>
    <recommendedName>
        <fullName evidence="3">mannose-6-phosphate isomerase</fullName>
        <ecNumber evidence="3">5.3.1.8</ecNumber>
    </recommendedName>
</protein>
<dbReference type="InterPro" id="IPR046457">
    <property type="entry name" value="PMI_typeI_cat"/>
</dbReference>
<evidence type="ECO:0000256" key="1">
    <source>
        <dbReference type="ARBA" id="ARBA00000757"/>
    </source>
</evidence>
<evidence type="ECO:0000256" key="2">
    <source>
        <dbReference type="ARBA" id="ARBA00010772"/>
    </source>
</evidence>
<feature type="binding site" evidence="8">
    <location>
        <position position="94"/>
    </location>
    <ligand>
        <name>Zn(2+)</name>
        <dbReference type="ChEBI" id="CHEBI:29105"/>
    </ligand>
</feature>
<evidence type="ECO:0000256" key="7">
    <source>
        <dbReference type="PIRSR" id="PIRSR001480-1"/>
    </source>
</evidence>
<evidence type="ECO:0000313" key="11">
    <source>
        <dbReference type="Proteomes" id="UP000295371"/>
    </source>
</evidence>
<evidence type="ECO:0000256" key="3">
    <source>
        <dbReference type="ARBA" id="ARBA00011956"/>
    </source>
</evidence>